<keyword evidence="15" id="KW-1185">Reference proteome</keyword>
<evidence type="ECO:0000256" key="3">
    <source>
        <dbReference type="ARBA" id="ARBA00007737"/>
    </source>
</evidence>
<dbReference type="InterPro" id="IPR019378">
    <property type="entry name" value="GDP-Fuc_O-FucTrfase"/>
</dbReference>
<dbReference type="EMBL" id="QEFC01002724">
    <property type="protein sequence ID" value="KAE9451128.1"/>
    <property type="molecule type" value="Genomic_DNA"/>
</dbReference>
<keyword evidence="7" id="KW-0735">Signal-anchor</keyword>
<evidence type="ECO:0000256" key="1">
    <source>
        <dbReference type="ARBA" id="ARBA00004606"/>
    </source>
</evidence>
<evidence type="ECO:0000256" key="11">
    <source>
        <dbReference type="ARBA" id="ARBA00023253"/>
    </source>
</evidence>
<protein>
    <recommendedName>
        <fullName evidence="13">O-fucosyltransferase family protein</fullName>
    </recommendedName>
</protein>
<evidence type="ECO:0000256" key="10">
    <source>
        <dbReference type="ARBA" id="ARBA00023180"/>
    </source>
</evidence>
<proteinExistence type="inferred from homology"/>
<dbReference type="CDD" id="cd11299">
    <property type="entry name" value="O-FucT_plant"/>
    <property type="match status" value="1"/>
</dbReference>
<evidence type="ECO:0000313" key="15">
    <source>
        <dbReference type="Proteomes" id="UP000428333"/>
    </source>
</evidence>
<comment type="subcellular location">
    <subcellularLocation>
        <location evidence="1">Membrane</location>
        <topology evidence="1">Single-pass type II membrane protein</topology>
    </subcellularLocation>
</comment>
<keyword evidence="11" id="KW-0294">Fucose metabolism</keyword>
<dbReference type="PANTHER" id="PTHR31741:SF45">
    <property type="entry name" value="O-FUCOSYLTRANSFERASE FAMILY PROTEIN"/>
    <property type="match status" value="1"/>
</dbReference>
<dbReference type="GO" id="GO:0016020">
    <property type="term" value="C:membrane"/>
    <property type="evidence" value="ECO:0007669"/>
    <property type="project" value="UniProtKB-SubCell"/>
</dbReference>
<keyword evidence="8" id="KW-1133">Transmembrane helix</keyword>
<gene>
    <name evidence="14" type="ORF">C3L33_16973</name>
</gene>
<evidence type="ECO:0000256" key="5">
    <source>
        <dbReference type="ARBA" id="ARBA00022679"/>
    </source>
</evidence>
<keyword evidence="9" id="KW-0472">Membrane</keyword>
<dbReference type="Proteomes" id="UP000428333">
    <property type="component" value="Linkage Group LG10"/>
</dbReference>
<dbReference type="OrthoDB" id="1874781at2759"/>
<dbReference type="InterPro" id="IPR024709">
    <property type="entry name" value="FucosylTrfase_pln"/>
</dbReference>
<dbReference type="GO" id="GO:0006004">
    <property type="term" value="P:fucose metabolic process"/>
    <property type="evidence" value="ECO:0007669"/>
    <property type="project" value="UniProtKB-KW"/>
</dbReference>
<comment type="similarity">
    <text evidence="3">Belongs to the glycosyltransferase GT106 family.</text>
</comment>
<comment type="pathway">
    <text evidence="2">Glycan metabolism.</text>
</comment>
<evidence type="ECO:0000256" key="8">
    <source>
        <dbReference type="ARBA" id="ARBA00022989"/>
    </source>
</evidence>
<evidence type="ECO:0000256" key="13">
    <source>
        <dbReference type="ARBA" id="ARBA00030350"/>
    </source>
</evidence>
<keyword evidence="10" id="KW-0325">Glycoprotein</keyword>
<organism evidence="14 15">
    <name type="scientific">Rhododendron williamsianum</name>
    <dbReference type="NCBI Taxonomy" id="262921"/>
    <lineage>
        <taxon>Eukaryota</taxon>
        <taxon>Viridiplantae</taxon>
        <taxon>Streptophyta</taxon>
        <taxon>Embryophyta</taxon>
        <taxon>Tracheophyta</taxon>
        <taxon>Spermatophyta</taxon>
        <taxon>Magnoliopsida</taxon>
        <taxon>eudicotyledons</taxon>
        <taxon>Gunneridae</taxon>
        <taxon>Pentapetalae</taxon>
        <taxon>asterids</taxon>
        <taxon>Ericales</taxon>
        <taxon>Ericaceae</taxon>
        <taxon>Ericoideae</taxon>
        <taxon>Rhodoreae</taxon>
        <taxon>Rhododendron</taxon>
    </lineage>
</organism>
<name>A0A6A4L944_9ERIC</name>
<dbReference type="PIRSF" id="PIRSF009360">
    <property type="entry name" value="UCP009360"/>
    <property type="match status" value="1"/>
</dbReference>
<evidence type="ECO:0000256" key="2">
    <source>
        <dbReference type="ARBA" id="ARBA00004881"/>
    </source>
</evidence>
<keyword evidence="12" id="KW-0119">Carbohydrate metabolism</keyword>
<accession>A0A6A4L944</accession>
<dbReference type="GO" id="GO:0005737">
    <property type="term" value="C:cytoplasm"/>
    <property type="evidence" value="ECO:0007669"/>
    <property type="project" value="TreeGrafter"/>
</dbReference>
<evidence type="ECO:0000256" key="9">
    <source>
        <dbReference type="ARBA" id="ARBA00023136"/>
    </source>
</evidence>
<evidence type="ECO:0000256" key="7">
    <source>
        <dbReference type="ARBA" id="ARBA00022968"/>
    </source>
</evidence>
<dbReference type="GO" id="GO:0016757">
    <property type="term" value="F:glycosyltransferase activity"/>
    <property type="evidence" value="ECO:0007669"/>
    <property type="project" value="UniProtKB-KW"/>
</dbReference>
<sequence length="450" mass="51302">MKCSVVARPRLIAELKIWAIRATTLVLVWACALQLAALSQTWGPRVVQHWSSAASIPPTRLYRSNGYLMVSSNGGLNQMRAGICDMVAIARYMNVTLIVPELDKTSFWNDHSQFNDIFDVDYFISSLRDEVRIQKELPPTLKRVVEEGTFYSMPPVSWSNMSYYLNTTDARLANNGLPTEVQKLRCRVNYNALRFTPAIEKLGRKIVEILRQKGPFLVLHLRYEMDMLAFSGCNEGCNATEVDELTKMRYAYPWWKEKVINSSKKRKAGLCPMTPEETALTLRALDIDKNIQIYIAAGDIYGGKRRLASLAEAFPNLVKKETLVQPPELLPFQNHSSQMAALDYIVSIESDIFVPTIGGNMAKVVEGHRRFLGFKKTLLLDRKLLVNLIDKYNTRKLNWEKFSLLVKEAHASHWGTPIKRIVIPGKPKLEDYFWSNPQECLPPTKELSPM</sequence>
<evidence type="ECO:0000256" key="6">
    <source>
        <dbReference type="ARBA" id="ARBA00022692"/>
    </source>
</evidence>
<evidence type="ECO:0000256" key="12">
    <source>
        <dbReference type="ARBA" id="ARBA00023277"/>
    </source>
</evidence>
<dbReference type="AlphaFoldDB" id="A0A6A4L944"/>
<evidence type="ECO:0000256" key="4">
    <source>
        <dbReference type="ARBA" id="ARBA00022676"/>
    </source>
</evidence>
<keyword evidence="4" id="KW-0328">Glycosyltransferase</keyword>
<dbReference type="FunFam" id="3.40.50.11350:FF:000011">
    <property type="entry name" value="O-fucosyltransferase 28"/>
    <property type="match status" value="1"/>
</dbReference>
<reference evidence="14 15" key="1">
    <citation type="journal article" date="2019" name="Genome Biol. Evol.">
        <title>The Rhododendron genome and chromosomal organization provide insight into shared whole-genome duplications across the heath family (Ericaceae).</title>
        <authorList>
            <person name="Soza V.L."/>
            <person name="Lindsley D."/>
            <person name="Waalkes A."/>
            <person name="Ramage E."/>
            <person name="Patwardhan R.P."/>
            <person name="Burton J.N."/>
            <person name="Adey A."/>
            <person name="Kumar A."/>
            <person name="Qiu R."/>
            <person name="Shendure J."/>
            <person name="Hall B."/>
        </authorList>
    </citation>
    <scope>NUCLEOTIDE SEQUENCE [LARGE SCALE GENOMIC DNA]</scope>
    <source>
        <strain evidence="14">RSF 1966-606</strain>
    </source>
</reference>
<dbReference type="PANTHER" id="PTHR31741">
    <property type="entry name" value="OS02G0726500 PROTEIN-RELATED"/>
    <property type="match status" value="1"/>
</dbReference>
<keyword evidence="6" id="KW-0812">Transmembrane</keyword>
<comment type="caution">
    <text evidence="14">The sequence shown here is derived from an EMBL/GenBank/DDBJ whole genome shotgun (WGS) entry which is preliminary data.</text>
</comment>
<dbReference type="Pfam" id="PF10250">
    <property type="entry name" value="O-FucT"/>
    <property type="match status" value="1"/>
</dbReference>
<keyword evidence="5" id="KW-0808">Transferase</keyword>
<evidence type="ECO:0000313" key="14">
    <source>
        <dbReference type="EMBL" id="KAE9451128.1"/>
    </source>
</evidence>
<feature type="non-terminal residue" evidence="14">
    <location>
        <position position="1"/>
    </location>
</feature>